<reference evidence="1" key="2">
    <citation type="journal article" date="1994" name="J. Virol.">
        <title>A baculovirus gene involved in late gene expression predicts a large polypeptide with a conserved motif of RNA polymerases.</title>
        <authorList>
            <person name="Passarelli A.L."/>
            <person name="Todd J.W."/>
            <person name="Miller L.K."/>
        </authorList>
    </citation>
    <scope>NUCLEOTIDE SEQUENCE</scope>
    <source>
        <strain evidence="1">L-1</strain>
    </source>
</reference>
<protein>
    <submittedName>
        <fullName evidence="1">10 kDa protein</fullName>
    </submittedName>
</protein>
<reference evidence="1" key="1">
    <citation type="journal article" date="1988" name="J. Virol.">
        <title>Characterization of an early gene accelerating expression of late genes of the baculovirus Autographa californica nuclear polyhedrosis virus.</title>
        <authorList>
            <person name="Crawford A."/>
            <person name="Miller L.K."/>
        </authorList>
    </citation>
    <scope>NUCLEOTIDE SEQUENCE</scope>
    <source>
        <strain evidence="1">L-1</strain>
    </source>
</reference>
<organism evidence="1">
    <name type="scientific">Autographa californica nuclear polyhedrosis virus</name>
    <name type="common">AcMNPV</name>
    <dbReference type="NCBI Taxonomy" id="46015"/>
    <lineage>
        <taxon>Viruses</taxon>
        <taxon>Viruses incertae sedis</taxon>
        <taxon>Naldaviricetes</taxon>
        <taxon>Lefavirales</taxon>
        <taxon>Baculoviridae</taxon>
        <taxon>Alphabaculovirus</taxon>
        <taxon>Alphabaculovirus aucalifornicae</taxon>
    </lineage>
</organism>
<evidence type="ECO:0000313" key="1">
    <source>
        <dbReference type="EMBL" id="AAA20055.1"/>
    </source>
</evidence>
<dbReference type="EMBL" id="U04879">
    <property type="protein sequence ID" value="AAA20055.1"/>
    <property type="molecule type" value="Genomic_DNA"/>
</dbReference>
<accession>Q64799</accession>
<proteinExistence type="predicted"/>
<organismHost>
    <name type="scientific">Lepidoptera</name>
    <name type="common">moths &amp; butterflies</name>
    <dbReference type="NCBI Taxonomy" id="7088"/>
</organismHost>
<name>Q64799_NPVAC</name>
<sequence>MVRTPKYACRPSRFCLASPILIKLSANMWCAVEIMTTRTPSVIPSSTYHTCYLIIHPTIFSKNLLKQATLDTKKSKALASINGQRINRS</sequence>
<gene>
    <name evidence="1" type="primary">lef-8</name>
</gene>